<evidence type="ECO:0000313" key="7">
    <source>
        <dbReference type="Proteomes" id="UP000472265"/>
    </source>
</evidence>
<dbReference type="AlphaFoldDB" id="A0A671WFM1"/>
<dbReference type="Pfam" id="PF00188">
    <property type="entry name" value="CAP"/>
    <property type="match status" value="1"/>
</dbReference>
<dbReference type="InterPro" id="IPR018244">
    <property type="entry name" value="Allrgn_V5/Tpx1_CS"/>
</dbReference>
<dbReference type="InParanoid" id="A0A671WFM1"/>
<proteinExistence type="inferred from homology"/>
<reference evidence="6" key="2">
    <citation type="submission" date="2025-08" db="UniProtKB">
        <authorList>
            <consortium name="Ensembl"/>
        </authorList>
    </citation>
    <scope>IDENTIFICATION</scope>
</reference>
<dbReference type="PRINTS" id="PR00837">
    <property type="entry name" value="V5TPXLIKE"/>
</dbReference>
<dbReference type="GeneTree" id="ENSGT00940000156439"/>
<dbReference type="SUPFAM" id="SSF57546">
    <property type="entry name" value="Crisp domain-like"/>
    <property type="match status" value="1"/>
</dbReference>
<feature type="domain" description="ShKT" evidence="5">
    <location>
        <begin position="194"/>
        <end position="226"/>
    </location>
</feature>
<name>A0A671WFM1_SPAAU</name>
<sequence>MFALLISVLTLHHVHAACNVAALCPGTNGTVQDEIVNLHNHFRRNVSPTAANMLKMDYNDSVAVSAQAWTEKCVLAHGPPSTRLLNGYEMGENLFYSSAPMSWTDVITAWHNEVALFKYPKGDWKATGHYTQVVWSSSYRVGCGMTHCTNKGVYIYGCHYYRAGNFKGWPVYKEGDSCASCPNNCEDRLCTNPCPYINPYLNCPTLKTIFGCSSKWVAECAASCKCPTEIIPIG</sequence>
<dbReference type="InterPro" id="IPR042076">
    <property type="entry name" value="Crisp-like_dom"/>
</dbReference>
<evidence type="ECO:0000256" key="4">
    <source>
        <dbReference type="SAM" id="SignalP"/>
    </source>
</evidence>
<evidence type="ECO:0000256" key="2">
    <source>
        <dbReference type="ARBA" id="ARBA00023157"/>
    </source>
</evidence>
<dbReference type="InterPro" id="IPR013871">
    <property type="entry name" value="Cysteine_rich_secretory"/>
</dbReference>
<reference evidence="6" key="1">
    <citation type="submission" date="2021-04" db="EMBL/GenBank/DDBJ databases">
        <authorList>
            <consortium name="Wellcome Sanger Institute Data Sharing"/>
        </authorList>
    </citation>
    <scope>NUCLEOTIDE SEQUENCE [LARGE SCALE GENOMIC DNA]</scope>
</reference>
<dbReference type="PROSITE" id="PS51670">
    <property type="entry name" value="SHKT"/>
    <property type="match status" value="1"/>
</dbReference>
<accession>A0A671WFM1</accession>
<reference evidence="6" key="3">
    <citation type="submission" date="2025-09" db="UniProtKB">
        <authorList>
            <consortium name="Ensembl"/>
        </authorList>
    </citation>
    <scope>IDENTIFICATION</scope>
</reference>
<keyword evidence="4" id="KW-0732">Signal</keyword>
<dbReference type="InterPro" id="IPR001283">
    <property type="entry name" value="CRISP-related"/>
</dbReference>
<evidence type="ECO:0000259" key="5">
    <source>
        <dbReference type="PROSITE" id="PS51670"/>
    </source>
</evidence>
<keyword evidence="2" id="KW-1015">Disulfide bond</keyword>
<dbReference type="Gene3D" id="3.40.33.10">
    <property type="entry name" value="CAP"/>
    <property type="match status" value="1"/>
</dbReference>
<dbReference type="Proteomes" id="UP000472265">
    <property type="component" value="Chromosome 17"/>
</dbReference>
<dbReference type="InterPro" id="IPR035940">
    <property type="entry name" value="CAP_sf"/>
</dbReference>
<dbReference type="OMA" id="IWNSSYK"/>
<feature type="chain" id="PRO_5025687463" description="ShKT domain-containing protein" evidence="4">
    <location>
        <begin position="17"/>
        <end position="234"/>
    </location>
</feature>
<dbReference type="SUPFAM" id="SSF55797">
    <property type="entry name" value="PR-1-like"/>
    <property type="match status" value="1"/>
</dbReference>
<gene>
    <name evidence="6" type="primary">LOC115567285</name>
</gene>
<evidence type="ECO:0000256" key="3">
    <source>
        <dbReference type="PROSITE-ProRule" id="PRU01005"/>
    </source>
</evidence>
<organism evidence="6 7">
    <name type="scientific">Sparus aurata</name>
    <name type="common">Gilthead sea bream</name>
    <dbReference type="NCBI Taxonomy" id="8175"/>
    <lineage>
        <taxon>Eukaryota</taxon>
        <taxon>Metazoa</taxon>
        <taxon>Chordata</taxon>
        <taxon>Craniata</taxon>
        <taxon>Vertebrata</taxon>
        <taxon>Euteleostomi</taxon>
        <taxon>Actinopterygii</taxon>
        <taxon>Neopterygii</taxon>
        <taxon>Teleostei</taxon>
        <taxon>Neoteleostei</taxon>
        <taxon>Acanthomorphata</taxon>
        <taxon>Eupercaria</taxon>
        <taxon>Spariformes</taxon>
        <taxon>Sparidae</taxon>
        <taxon>Sparus</taxon>
    </lineage>
</organism>
<evidence type="ECO:0000313" key="6">
    <source>
        <dbReference type="Ensembl" id="ENSSAUP00010037736.1"/>
    </source>
</evidence>
<dbReference type="GO" id="GO:0005576">
    <property type="term" value="C:extracellular region"/>
    <property type="evidence" value="ECO:0007669"/>
    <property type="project" value="InterPro"/>
</dbReference>
<dbReference type="FunFam" id="3.40.33.10:FF:000005">
    <property type="entry name" value="Cysteine-rich secretory protein 2"/>
    <property type="match status" value="1"/>
</dbReference>
<dbReference type="Pfam" id="PF08562">
    <property type="entry name" value="Crisp"/>
    <property type="match status" value="1"/>
</dbReference>
<comment type="caution">
    <text evidence="3">Lacks conserved residue(s) required for the propagation of feature annotation.</text>
</comment>
<evidence type="ECO:0000256" key="1">
    <source>
        <dbReference type="ARBA" id="ARBA00009923"/>
    </source>
</evidence>
<comment type="similarity">
    <text evidence="1">Belongs to the CRISP family.</text>
</comment>
<dbReference type="Gene3D" id="1.10.10.740">
    <property type="entry name" value="Crisp domain"/>
    <property type="match status" value="1"/>
</dbReference>
<dbReference type="PRINTS" id="PR00838">
    <property type="entry name" value="V5ALLERGEN"/>
</dbReference>
<dbReference type="Ensembl" id="ENSSAUT00010039747.1">
    <property type="protein sequence ID" value="ENSSAUP00010037736.1"/>
    <property type="gene ID" value="ENSSAUG00010015948.1"/>
</dbReference>
<protein>
    <recommendedName>
        <fullName evidence="5">ShKT domain-containing protein</fullName>
    </recommendedName>
</protein>
<dbReference type="PANTHER" id="PTHR10334">
    <property type="entry name" value="CYSTEINE-RICH SECRETORY PROTEIN-RELATED"/>
    <property type="match status" value="1"/>
</dbReference>
<dbReference type="PROSITE" id="PS01010">
    <property type="entry name" value="CRISP_2"/>
    <property type="match status" value="1"/>
</dbReference>
<keyword evidence="7" id="KW-1185">Reference proteome</keyword>
<dbReference type="PROSITE" id="PS01009">
    <property type="entry name" value="CRISP_1"/>
    <property type="match status" value="1"/>
</dbReference>
<dbReference type="SMART" id="SM00198">
    <property type="entry name" value="SCP"/>
    <property type="match status" value="1"/>
</dbReference>
<dbReference type="InterPro" id="IPR002413">
    <property type="entry name" value="V5_allergen-like"/>
</dbReference>
<dbReference type="InterPro" id="IPR014044">
    <property type="entry name" value="CAP_dom"/>
</dbReference>
<feature type="signal peptide" evidence="4">
    <location>
        <begin position="1"/>
        <end position="16"/>
    </location>
</feature>
<dbReference type="InterPro" id="IPR003582">
    <property type="entry name" value="ShKT_dom"/>
</dbReference>